<dbReference type="Gene3D" id="3.40.390.10">
    <property type="entry name" value="Collagenase (Catalytic Domain)"/>
    <property type="match status" value="1"/>
</dbReference>
<dbReference type="EMBL" id="BTRK01000003">
    <property type="protein sequence ID" value="GMR40444.1"/>
    <property type="molecule type" value="Genomic_DNA"/>
</dbReference>
<evidence type="ECO:0000256" key="4">
    <source>
        <dbReference type="PROSITE-ProRule" id="PRU01211"/>
    </source>
</evidence>
<keyword evidence="3" id="KW-0378">Hydrolase</keyword>
<feature type="non-terminal residue" evidence="7">
    <location>
        <position position="138"/>
    </location>
</feature>
<comment type="caution">
    <text evidence="4">Lacks conserved residue(s) required for the propagation of feature annotation.</text>
</comment>
<keyword evidence="8" id="KW-1185">Reference proteome</keyword>
<comment type="caution">
    <text evidence="7">The sequence shown here is derived from an EMBL/GenBank/DDBJ whole genome shotgun (WGS) entry which is preliminary data.</text>
</comment>
<name>A0AAN5CD40_9BILA</name>
<evidence type="ECO:0000256" key="1">
    <source>
        <dbReference type="ARBA" id="ARBA00022723"/>
    </source>
</evidence>
<protein>
    <recommendedName>
        <fullName evidence="5">Peptidase M12A domain-containing protein</fullName>
    </recommendedName>
</protein>
<evidence type="ECO:0000259" key="5">
    <source>
        <dbReference type="PROSITE" id="PS51864"/>
    </source>
</evidence>
<dbReference type="PANTHER" id="PTHR10127:SF831">
    <property type="entry name" value="ZINC METALLOPROTEINASE NAS-37"/>
    <property type="match status" value="1"/>
</dbReference>
<dbReference type="Pfam" id="PF01400">
    <property type="entry name" value="Astacin"/>
    <property type="match status" value="1"/>
</dbReference>
<dbReference type="EMBL" id="BTRK01000003">
    <property type="protein sequence ID" value="GMR40445.1"/>
    <property type="molecule type" value="Genomic_DNA"/>
</dbReference>
<dbReference type="GO" id="GO:0006508">
    <property type="term" value="P:proteolysis"/>
    <property type="evidence" value="ECO:0007669"/>
    <property type="project" value="InterPro"/>
</dbReference>
<dbReference type="GO" id="GO:0046872">
    <property type="term" value="F:metal ion binding"/>
    <property type="evidence" value="ECO:0007669"/>
    <property type="project" value="UniProtKB-KW"/>
</dbReference>
<keyword evidence="3" id="KW-0645">Protease</keyword>
<dbReference type="InterPro" id="IPR000742">
    <property type="entry name" value="EGF"/>
</dbReference>
<feature type="domain" description="Peptidase M12A" evidence="5">
    <location>
        <begin position="1"/>
        <end position="67"/>
    </location>
</feature>
<dbReference type="AlphaFoldDB" id="A0AAN5CD40"/>
<keyword evidence="2" id="KW-0862">Zinc</keyword>
<reference evidence="8" key="1">
    <citation type="submission" date="2022-10" db="EMBL/GenBank/DDBJ databases">
        <title>Genome assembly of Pristionchus species.</title>
        <authorList>
            <person name="Yoshida K."/>
            <person name="Sommer R.J."/>
        </authorList>
    </citation>
    <scope>NUCLEOTIDE SEQUENCE [LARGE SCALE GENOMIC DNA]</scope>
    <source>
        <strain evidence="6 8">RS5460</strain>
    </source>
</reference>
<dbReference type="PROSITE" id="PS51864">
    <property type="entry name" value="ASTACIN"/>
    <property type="match status" value="1"/>
</dbReference>
<dbReference type="PROSITE" id="PS00022">
    <property type="entry name" value="EGF_1"/>
    <property type="match status" value="1"/>
</dbReference>
<proteinExistence type="predicted"/>
<gene>
    <name evidence="6" type="ORF">PMAYCL1PPCAC_10639</name>
    <name evidence="7" type="ORF">PMAYCL1PPCAC_10640</name>
</gene>
<reference evidence="7" key="2">
    <citation type="submission" date="2023-06" db="EMBL/GenBank/DDBJ databases">
        <title>Genome assembly of Pristionchus species.</title>
        <authorList>
            <person name="Yoshida K."/>
            <person name="Sommer R.J."/>
        </authorList>
    </citation>
    <scope>NUCLEOTIDE SEQUENCE</scope>
    <source>
        <strain evidence="7 8">RS5460</strain>
    </source>
</reference>
<keyword evidence="3" id="KW-0482">Metalloprotease</keyword>
<evidence type="ECO:0000256" key="2">
    <source>
        <dbReference type="ARBA" id="ARBA00022833"/>
    </source>
</evidence>
<dbReference type="PANTHER" id="PTHR10127">
    <property type="entry name" value="DISCOIDIN, CUB, EGF, LAMININ , AND ZINC METALLOPROTEASE DOMAIN CONTAINING"/>
    <property type="match status" value="1"/>
</dbReference>
<feature type="non-terminal residue" evidence="7">
    <location>
        <position position="1"/>
    </location>
</feature>
<dbReference type="GO" id="GO:0004222">
    <property type="term" value="F:metalloendopeptidase activity"/>
    <property type="evidence" value="ECO:0007669"/>
    <property type="project" value="InterPro"/>
</dbReference>
<dbReference type="Proteomes" id="UP001328107">
    <property type="component" value="Unassembled WGS sequence"/>
</dbReference>
<evidence type="ECO:0000313" key="6">
    <source>
        <dbReference type="EMBL" id="GMR40444.1"/>
    </source>
</evidence>
<accession>A0AAN5CD40</accession>
<evidence type="ECO:0000313" key="8">
    <source>
        <dbReference type="Proteomes" id="UP001328107"/>
    </source>
</evidence>
<evidence type="ECO:0000313" key="7">
    <source>
        <dbReference type="EMBL" id="GMR40445.1"/>
    </source>
</evidence>
<keyword evidence="1" id="KW-0479">Metal-binding</keyword>
<evidence type="ECO:0000256" key="3">
    <source>
        <dbReference type="ARBA" id="ARBA00023049"/>
    </source>
</evidence>
<dbReference type="SUPFAM" id="SSF55486">
    <property type="entry name" value="Metalloproteases ('zincins'), catalytic domain"/>
    <property type="match status" value="1"/>
</dbReference>
<dbReference type="InterPro" id="IPR001506">
    <property type="entry name" value="Peptidase_M12A"/>
</dbReference>
<dbReference type="InterPro" id="IPR024079">
    <property type="entry name" value="MetalloPept_cat_dom_sf"/>
</dbReference>
<sequence length="138" mass="15513">QLTDEDNDNFGVPYDYGSDLHYGAYDFSINGQAVLVANDPDYINTMGQRKTLTFNDYKMVNTLYECSDKCPKQLPCQNGGYTSPKNCNVCVCNDFYSGTYCEKPALTPENLTAVNSLFNTGYNKAIYNSGNGYNWDMF</sequence>
<organism evidence="7 8">
    <name type="scientific">Pristionchus mayeri</name>
    <dbReference type="NCBI Taxonomy" id="1317129"/>
    <lineage>
        <taxon>Eukaryota</taxon>
        <taxon>Metazoa</taxon>
        <taxon>Ecdysozoa</taxon>
        <taxon>Nematoda</taxon>
        <taxon>Chromadorea</taxon>
        <taxon>Rhabditida</taxon>
        <taxon>Rhabditina</taxon>
        <taxon>Diplogasteromorpha</taxon>
        <taxon>Diplogasteroidea</taxon>
        <taxon>Neodiplogasteridae</taxon>
        <taxon>Pristionchus</taxon>
    </lineage>
</organism>